<proteinExistence type="predicted"/>
<feature type="transmembrane region" description="Helical" evidence="2">
    <location>
        <begin position="117"/>
        <end position="135"/>
    </location>
</feature>
<dbReference type="EMBL" id="FOEE01000007">
    <property type="protein sequence ID" value="SEO94859.1"/>
    <property type="molecule type" value="Genomic_DNA"/>
</dbReference>
<evidence type="ECO:0000256" key="2">
    <source>
        <dbReference type="SAM" id="Phobius"/>
    </source>
</evidence>
<feature type="transmembrane region" description="Helical" evidence="2">
    <location>
        <begin position="142"/>
        <end position="164"/>
    </location>
</feature>
<evidence type="ECO:0000256" key="1">
    <source>
        <dbReference type="SAM" id="MobiDB-lite"/>
    </source>
</evidence>
<feature type="transmembrane region" description="Helical" evidence="2">
    <location>
        <begin position="87"/>
        <end position="105"/>
    </location>
</feature>
<dbReference type="AlphaFoldDB" id="A0A1H8TV36"/>
<reference evidence="4" key="1">
    <citation type="submission" date="2016-10" db="EMBL/GenBank/DDBJ databases">
        <authorList>
            <person name="Varghese N."/>
            <person name="Submissions S."/>
        </authorList>
    </citation>
    <scope>NUCLEOTIDE SEQUENCE [LARGE SCALE GENOMIC DNA]</scope>
    <source>
        <strain evidence="4">DSM 45413</strain>
    </source>
</reference>
<feature type="transmembrane region" description="Helical" evidence="2">
    <location>
        <begin position="54"/>
        <end position="75"/>
    </location>
</feature>
<dbReference type="InterPro" id="IPR009339">
    <property type="entry name" value="DUF998"/>
</dbReference>
<feature type="compositionally biased region" description="Basic and acidic residues" evidence="1">
    <location>
        <begin position="205"/>
        <end position="229"/>
    </location>
</feature>
<keyword evidence="2" id="KW-1133">Transmembrane helix</keyword>
<dbReference type="STRING" id="673521.SAMN05660991_02477"/>
<keyword evidence="4" id="KW-1185">Reference proteome</keyword>
<keyword evidence="2" id="KW-0812">Transmembrane</keyword>
<organism evidence="3 4">
    <name type="scientific">Trujillonella endophytica</name>
    <dbReference type="NCBI Taxonomy" id="673521"/>
    <lineage>
        <taxon>Bacteria</taxon>
        <taxon>Bacillati</taxon>
        <taxon>Actinomycetota</taxon>
        <taxon>Actinomycetes</taxon>
        <taxon>Geodermatophilales</taxon>
        <taxon>Geodermatophilaceae</taxon>
        <taxon>Trujillonella</taxon>
    </lineage>
</organism>
<dbReference type="Proteomes" id="UP000198960">
    <property type="component" value="Unassembled WGS sequence"/>
</dbReference>
<dbReference type="RefSeq" id="WP_244524636.1">
    <property type="nucleotide sequence ID" value="NZ_FOEE01000007.1"/>
</dbReference>
<name>A0A1H8TV36_9ACTN</name>
<accession>A0A1H8TV36</accession>
<dbReference type="Pfam" id="PF06197">
    <property type="entry name" value="DUF998"/>
    <property type="match status" value="1"/>
</dbReference>
<gene>
    <name evidence="3" type="ORF">SAMN05660991_02477</name>
</gene>
<feature type="transmembrane region" description="Helical" evidence="2">
    <location>
        <begin position="176"/>
        <end position="196"/>
    </location>
</feature>
<evidence type="ECO:0000313" key="4">
    <source>
        <dbReference type="Proteomes" id="UP000198960"/>
    </source>
</evidence>
<sequence>MAGVTSVRLRLGALLWLLTLQFFVVEAVAAARYDGYSRTDLTISLLGASTSPAQVAMNVSFVAQGLLIAGGLLLLRPALSGRGTSVVTAMLSAAALGVIVVGTVPLGDGETWHELGAFLYLVGGGLGLIGLAYAVRHRSEALGTILVLLGLVATAMTVFYLAAVTGYLGEGGTERAAAYPLPVGLALAAVGLVLLARRPAPADGEPDRRARKEQERAERARMAEERDAALEAAAARAEGRGGRDPEPARDADDDFDPDDPWATPRRRDDT</sequence>
<feature type="region of interest" description="Disordered" evidence="1">
    <location>
        <begin position="200"/>
        <end position="270"/>
    </location>
</feature>
<feature type="compositionally biased region" description="Basic and acidic residues" evidence="1">
    <location>
        <begin position="237"/>
        <end position="250"/>
    </location>
</feature>
<keyword evidence="2" id="KW-0472">Membrane</keyword>
<evidence type="ECO:0000313" key="3">
    <source>
        <dbReference type="EMBL" id="SEO94859.1"/>
    </source>
</evidence>
<protein>
    <submittedName>
        <fullName evidence="3">Hypothetical membrane protein</fullName>
    </submittedName>
</protein>